<dbReference type="SUPFAM" id="SSF48452">
    <property type="entry name" value="TPR-like"/>
    <property type="match status" value="1"/>
</dbReference>
<dbReference type="AlphaFoldDB" id="A0A5C5ZP97"/>
<evidence type="ECO:0000256" key="2">
    <source>
        <dbReference type="SAM" id="Phobius"/>
    </source>
</evidence>
<feature type="region of interest" description="Disordered" evidence="1">
    <location>
        <begin position="560"/>
        <end position="631"/>
    </location>
</feature>
<keyword evidence="2" id="KW-0812">Transmembrane</keyword>
<gene>
    <name evidence="3" type="ORF">Mal64_24250</name>
</gene>
<feature type="compositionally biased region" description="Low complexity" evidence="1">
    <location>
        <begin position="560"/>
        <end position="575"/>
    </location>
</feature>
<feature type="transmembrane region" description="Helical" evidence="2">
    <location>
        <begin position="21"/>
        <end position="47"/>
    </location>
</feature>
<proteinExistence type="predicted"/>
<feature type="region of interest" description="Disordered" evidence="1">
    <location>
        <begin position="54"/>
        <end position="86"/>
    </location>
</feature>
<feature type="compositionally biased region" description="Polar residues" evidence="1">
    <location>
        <begin position="616"/>
        <end position="631"/>
    </location>
</feature>
<sequence length="631" mass="66094">MEASNEAVSARRPRPIDPLRLAAQTAAALSFVAAVAGLTFGVCWALGFQQTTDHQTPAGSHAAIDGFQDNGRKASGQTSNPPARQDVAWPPLQGFGLSEPSYVIPYQLPGADASKNGNHSGRAPLLADSRGVMLPSDDERPAMRKAIYRLPPLDELIEEFSENAASVEDVAVVGDAESDALVIETPSDDESSNAEDLASDSHLLEGPLLDSFADDSPAAATEEVDVSEPRLIVSDESAFASEEESAALQPLLLDVGRTAPLIGYADSDARLAADATIDELLCYTPASGDISLKLRGEVRQAFALGQGGAYYAARARFLDVLQKIAVAKDADAMTDRHRRSLAAGLKALDEAIDFVGRDAYGARLNVNQIAASHTTPMLGAGADPVRTLPQEALALYCRYAERKLAAAVAGEQAGSMALHGLAKANERLAPSEGEATANVRSVSLYRAALAAHPGNYMAANELGVLLAKTGRYEQSREVLSLAAQQGRKSTVLRNLASVERKLGNSAEADTIGRQAEMLARTEIQTGAFSRDRGVVWVGNAAFRGDGAGSNAAANVAAAGQAPATPQAAPRVATRPQTLPSGPWRMAAVTVSPANQAARRPTPQQAAPAGAAFTRPSTQPTMAPVRSQTVLR</sequence>
<comment type="caution">
    <text evidence="3">The sequence shown here is derived from an EMBL/GenBank/DDBJ whole genome shotgun (WGS) entry which is preliminary data.</text>
</comment>
<accession>A0A5C5ZP97</accession>
<dbReference type="OrthoDB" id="250713at2"/>
<evidence type="ECO:0000313" key="3">
    <source>
        <dbReference type="EMBL" id="TWT88935.1"/>
    </source>
</evidence>
<evidence type="ECO:0000256" key="1">
    <source>
        <dbReference type="SAM" id="MobiDB-lite"/>
    </source>
</evidence>
<keyword evidence="4" id="KW-1185">Reference proteome</keyword>
<dbReference type="Proteomes" id="UP000315440">
    <property type="component" value="Unassembled WGS sequence"/>
</dbReference>
<evidence type="ECO:0000313" key="4">
    <source>
        <dbReference type="Proteomes" id="UP000315440"/>
    </source>
</evidence>
<dbReference type="Gene3D" id="1.25.40.10">
    <property type="entry name" value="Tetratricopeptide repeat domain"/>
    <property type="match status" value="1"/>
</dbReference>
<name>A0A5C5ZP97_9BACT</name>
<protein>
    <recommendedName>
        <fullName evidence="5">Tetratricopeptide repeat protein</fullName>
    </recommendedName>
</protein>
<dbReference type="RefSeq" id="WP_146400418.1">
    <property type="nucleotide sequence ID" value="NZ_SJPQ01000002.1"/>
</dbReference>
<evidence type="ECO:0008006" key="5">
    <source>
        <dbReference type="Google" id="ProtNLM"/>
    </source>
</evidence>
<feature type="compositionally biased region" description="Low complexity" evidence="1">
    <location>
        <begin position="592"/>
        <end position="615"/>
    </location>
</feature>
<keyword evidence="2" id="KW-1133">Transmembrane helix</keyword>
<keyword evidence="2" id="KW-0472">Membrane</keyword>
<reference evidence="3 4" key="1">
    <citation type="submission" date="2019-02" db="EMBL/GenBank/DDBJ databases">
        <title>Deep-cultivation of Planctomycetes and their phenomic and genomic characterization uncovers novel biology.</title>
        <authorList>
            <person name="Wiegand S."/>
            <person name="Jogler M."/>
            <person name="Boedeker C."/>
            <person name="Pinto D."/>
            <person name="Vollmers J."/>
            <person name="Rivas-Marin E."/>
            <person name="Kohn T."/>
            <person name="Peeters S.H."/>
            <person name="Heuer A."/>
            <person name="Rast P."/>
            <person name="Oberbeckmann S."/>
            <person name="Bunk B."/>
            <person name="Jeske O."/>
            <person name="Meyerdierks A."/>
            <person name="Storesund J.E."/>
            <person name="Kallscheuer N."/>
            <person name="Luecker S."/>
            <person name="Lage O.M."/>
            <person name="Pohl T."/>
            <person name="Merkel B.J."/>
            <person name="Hornburger P."/>
            <person name="Mueller R.-W."/>
            <person name="Bruemmer F."/>
            <person name="Labrenz M."/>
            <person name="Spormann A.M."/>
            <person name="Op Den Camp H."/>
            <person name="Overmann J."/>
            <person name="Amann R."/>
            <person name="Jetten M.S.M."/>
            <person name="Mascher T."/>
            <person name="Medema M.H."/>
            <person name="Devos D.P."/>
            <person name="Kaster A.-K."/>
            <person name="Ovreas L."/>
            <person name="Rohde M."/>
            <person name="Galperin M.Y."/>
            <person name="Jogler C."/>
        </authorList>
    </citation>
    <scope>NUCLEOTIDE SEQUENCE [LARGE SCALE GENOMIC DNA]</scope>
    <source>
        <strain evidence="3 4">Mal64</strain>
    </source>
</reference>
<organism evidence="3 4">
    <name type="scientific">Pseudobythopirellula maris</name>
    <dbReference type="NCBI Taxonomy" id="2527991"/>
    <lineage>
        <taxon>Bacteria</taxon>
        <taxon>Pseudomonadati</taxon>
        <taxon>Planctomycetota</taxon>
        <taxon>Planctomycetia</taxon>
        <taxon>Pirellulales</taxon>
        <taxon>Lacipirellulaceae</taxon>
        <taxon>Pseudobythopirellula</taxon>
    </lineage>
</organism>
<dbReference type="InterPro" id="IPR011990">
    <property type="entry name" value="TPR-like_helical_dom_sf"/>
</dbReference>
<dbReference type="EMBL" id="SJPQ01000002">
    <property type="protein sequence ID" value="TWT88935.1"/>
    <property type="molecule type" value="Genomic_DNA"/>
</dbReference>